<dbReference type="OrthoDB" id="1634058at2"/>
<feature type="domain" description="Ribbon-helix-helix protein CopG" evidence="1">
    <location>
        <begin position="7"/>
        <end position="45"/>
    </location>
</feature>
<dbReference type="RefSeq" id="WP_075858385.1">
    <property type="nucleotide sequence ID" value="NZ_BDJK01000006.1"/>
</dbReference>
<dbReference type="AlphaFoldDB" id="A0A1L8CSQ5"/>
<dbReference type="InterPro" id="IPR013321">
    <property type="entry name" value="Arc_rbn_hlx_hlx"/>
</dbReference>
<name>A0A1L8CSQ5_9THEO</name>
<accession>A0A1L8CSQ5</accession>
<dbReference type="GO" id="GO:0006355">
    <property type="term" value="P:regulation of DNA-templated transcription"/>
    <property type="evidence" value="ECO:0007669"/>
    <property type="project" value="InterPro"/>
</dbReference>
<gene>
    <name evidence="2" type="ORF">cpu_04610</name>
</gene>
<evidence type="ECO:0000313" key="3">
    <source>
        <dbReference type="Proteomes" id="UP000187485"/>
    </source>
</evidence>
<dbReference type="InterPro" id="IPR002145">
    <property type="entry name" value="CopG"/>
</dbReference>
<dbReference type="SUPFAM" id="SSF47598">
    <property type="entry name" value="Ribbon-helix-helix"/>
    <property type="match status" value="1"/>
</dbReference>
<protein>
    <submittedName>
        <fullName evidence="2">CopG family transcriptional regulator</fullName>
    </submittedName>
</protein>
<keyword evidence="3" id="KW-1185">Reference proteome</keyword>
<dbReference type="CDD" id="cd22231">
    <property type="entry name" value="RHH_NikR_HicB-like"/>
    <property type="match status" value="1"/>
</dbReference>
<dbReference type="Gene3D" id="1.10.1220.10">
    <property type="entry name" value="Met repressor-like"/>
    <property type="match status" value="1"/>
</dbReference>
<dbReference type="Proteomes" id="UP000187485">
    <property type="component" value="Unassembled WGS sequence"/>
</dbReference>
<dbReference type="EMBL" id="BDJK01000006">
    <property type="protein sequence ID" value="GAV21951.1"/>
    <property type="molecule type" value="Genomic_DNA"/>
</dbReference>
<reference evidence="3" key="1">
    <citation type="submission" date="2016-12" db="EMBL/GenBank/DDBJ databases">
        <title>Draft Genome Sequences od Carboxydothermus pertinax and islandicus, Hydrogenogenic Carboxydotrophic Bacteria.</title>
        <authorList>
            <person name="Fukuyama Y."/>
            <person name="Ohmae K."/>
            <person name="Yoneda Y."/>
            <person name="Yoshida T."/>
            <person name="Sako Y."/>
        </authorList>
    </citation>
    <scope>NUCLEOTIDE SEQUENCE [LARGE SCALE GENOMIC DNA]</scope>
    <source>
        <strain evidence="3">Ug1</strain>
    </source>
</reference>
<dbReference type="InterPro" id="IPR010985">
    <property type="entry name" value="Ribbon_hlx_hlx"/>
</dbReference>
<evidence type="ECO:0000259" key="1">
    <source>
        <dbReference type="Pfam" id="PF01402"/>
    </source>
</evidence>
<comment type="caution">
    <text evidence="2">The sequence shown here is derived from an EMBL/GenBank/DDBJ whole genome shotgun (WGS) entry which is preliminary data.</text>
</comment>
<dbReference type="STRING" id="870242.cpu_04610"/>
<organism evidence="2 3">
    <name type="scientific">Carboxydothermus pertinax</name>
    <dbReference type="NCBI Taxonomy" id="870242"/>
    <lineage>
        <taxon>Bacteria</taxon>
        <taxon>Bacillati</taxon>
        <taxon>Bacillota</taxon>
        <taxon>Clostridia</taxon>
        <taxon>Thermoanaerobacterales</taxon>
        <taxon>Thermoanaerobacteraceae</taxon>
        <taxon>Carboxydothermus</taxon>
    </lineage>
</organism>
<proteinExistence type="predicted"/>
<evidence type="ECO:0000313" key="2">
    <source>
        <dbReference type="EMBL" id="GAV21951.1"/>
    </source>
</evidence>
<dbReference type="Pfam" id="PF01402">
    <property type="entry name" value="RHH_1"/>
    <property type="match status" value="1"/>
</dbReference>
<sequence length="84" mass="9771">MASLKKVVVAVPSNLLEEVDKTAALEKVSRSEVVRQALRLYLDEKKRKMLREEMIKGYKEMAKINLNLALEGFYYEEDGYMEVK</sequence>